<evidence type="ECO:0000256" key="1">
    <source>
        <dbReference type="ARBA" id="ARBA00004141"/>
    </source>
</evidence>
<dbReference type="PROSITE" id="PS01022">
    <property type="entry name" value="PTR2_1"/>
    <property type="match status" value="1"/>
</dbReference>
<keyword evidence="5" id="KW-0769">Symport</keyword>
<comment type="similarity">
    <text evidence="2 10">Belongs to the major facilitator superfamily. Proton-dependent oligopeptide transporter (POT/PTR) (TC 2.A.17) family.</text>
</comment>
<dbReference type="KEGG" id="tng:GSTEN00026114G001"/>
<comment type="caution">
    <text evidence="12">The sequence shown here is derived from an EMBL/GenBank/DDBJ whole genome shotgun (WGS) entry which is preliminary data.</text>
</comment>
<sequence>GYPLSIFFIVVNEFCERFSYYGMRAVLVLYFKYFLLWDEDFATSIYHIFVALCYLTPILGAIVADSWLGKYKTIVYLSIVYALGQVAMAVSAIHDITDTNHDGKPDNMTFHIVLSMVGLFLIALGTGGIKPCVAAFGGDQFTDQQERQRSTFFSVFYLCINGGSLLSTIITPILRAQECGIHTKQECYPLAFGVPAALMVIALVVFIVGSPMYYKAKPQGNIMLKVCKCIWFAIRNRYKHRSSKYPKRQHWMDWAEERYEKLLIAQIKMVLRVLFLYMPLPLFWTLFDQKGSKWTLQATNMNGNFGLLVVQPDQMQTFNPILILTLVPIMDSLVYPLIKKCGLNFTPLKRMTVGMVLAAIAFICAALVQLEIDKTLPVFPSSSETQLRLMNMNLKSVNVLLPGSETPVLIPANQASDEFTFTDESITISVGTPSVSQKIQLSKGLRQTLLIPSNLNEKWLLSNDSTSKPEKGQNSIRFINGMDQTVNISTHEVDFGQIKPFLYSNYTLLKSGISPFLIFSFELHQEIFIYASFHQCHKSITEIEYIQPNTALMALQIPQYFFITAGEVMFSVTGLEFSYSQAPNNMKAVLQAGWLLTVAVGNFIVLIVAEIARLPKQWTEYILFACLLLAVCIIFSIMAYFYTYIDPAEIEAQFKKVDDDDEEDYKFQRAK</sequence>
<feature type="transmembrane region" description="Helical" evidence="11">
    <location>
        <begin position="74"/>
        <end position="96"/>
    </location>
</feature>
<dbReference type="InterPro" id="IPR000109">
    <property type="entry name" value="POT_fam"/>
</dbReference>
<dbReference type="PROSITE" id="PS01023">
    <property type="entry name" value="PTR2_2"/>
    <property type="match status" value="1"/>
</dbReference>
<gene>
    <name evidence="12" type="ORF">GSTENG00026114001</name>
</gene>
<proteinExistence type="inferred from homology"/>
<dbReference type="GO" id="GO:0016020">
    <property type="term" value="C:membrane"/>
    <property type="evidence" value="ECO:0007669"/>
    <property type="project" value="UniProtKB-SubCell"/>
</dbReference>
<evidence type="ECO:0000256" key="7">
    <source>
        <dbReference type="ARBA" id="ARBA00022927"/>
    </source>
</evidence>
<feature type="transmembrane region" description="Helical" evidence="11">
    <location>
        <begin position="18"/>
        <end position="35"/>
    </location>
</feature>
<evidence type="ECO:0000256" key="10">
    <source>
        <dbReference type="RuleBase" id="RU003755"/>
    </source>
</evidence>
<dbReference type="Pfam" id="PF00854">
    <property type="entry name" value="PTR2"/>
    <property type="match status" value="2"/>
</dbReference>
<dbReference type="AlphaFoldDB" id="Q4S0A4"/>
<feature type="transmembrane region" description="Helical" evidence="11">
    <location>
        <begin position="588"/>
        <end position="609"/>
    </location>
</feature>
<keyword evidence="9 11" id="KW-0472">Membrane</keyword>
<reference evidence="12" key="2">
    <citation type="submission" date="2004-02" db="EMBL/GenBank/DDBJ databases">
        <authorList>
            <consortium name="Genoscope"/>
            <consortium name="Whitehead Institute Centre for Genome Research"/>
        </authorList>
    </citation>
    <scope>NUCLEOTIDE SEQUENCE</scope>
</reference>
<accession>Q4S0A4</accession>
<dbReference type="InterPro" id="IPR018456">
    <property type="entry name" value="PTR2_symporter_CS"/>
</dbReference>
<evidence type="ECO:0000256" key="4">
    <source>
        <dbReference type="ARBA" id="ARBA00022692"/>
    </source>
</evidence>
<evidence type="ECO:0000256" key="2">
    <source>
        <dbReference type="ARBA" id="ARBA00005982"/>
    </source>
</evidence>
<feature type="transmembrane region" description="Helical" evidence="11">
    <location>
        <begin position="150"/>
        <end position="170"/>
    </location>
</feature>
<keyword evidence="7" id="KW-0653">Protein transport</keyword>
<feature type="transmembrane region" description="Helical" evidence="11">
    <location>
        <begin position="41"/>
        <end position="62"/>
    </location>
</feature>
<evidence type="ECO:0000256" key="5">
    <source>
        <dbReference type="ARBA" id="ARBA00022847"/>
    </source>
</evidence>
<feature type="non-terminal residue" evidence="12">
    <location>
        <position position="671"/>
    </location>
</feature>
<dbReference type="PANTHER" id="PTHR11654">
    <property type="entry name" value="OLIGOPEPTIDE TRANSPORTER-RELATED"/>
    <property type="match status" value="1"/>
</dbReference>
<evidence type="ECO:0000313" key="12">
    <source>
        <dbReference type="EMBL" id="CAG05928.1"/>
    </source>
</evidence>
<dbReference type="GO" id="GO:0015031">
    <property type="term" value="P:protein transport"/>
    <property type="evidence" value="ECO:0007669"/>
    <property type="project" value="UniProtKB-KW"/>
</dbReference>
<dbReference type="Gene3D" id="1.20.1250.20">
    <property type="entry name" value="MFS general substrate transporter like domains"/>
    <property type="match status" value="2"/>
</dbReference>
<dbReference type="GO" id="GO:0006857">
    <property type="term" value="P:oligopeptide transport"/>
    <property type="evidence" value="ECO:0007669"/>
    <property type="project" value="InterPro"/>
</dbReference>
<evidence type="ECO:0000256" key="6">
    <source>
        <dbReference type="ARBA" id="ARBA00022856"/>
    </source>
</evidence>
<dbReference type="OrthoDB" id="205993at2759"/>
<dbReference type="SUPFAM" id="SSF103473">
    <property type="entry name" value="MFS general substrate transporter"/>
    <property type="match status" value="1"/>
</dbReference>
<feature type="transmembrane region" description="Helical" evidence="11">
    <location>
        <begin position="190"/>
        <end position="214"/>
    </location>
</feature>
<dbReference type="EMBL" id="CAAE01014781">
    <property type="protein sequence ID" value="CAG05928.1"/>
    <property type="molecule type" value="Genomic_DNA"/>
</dbReference>
<organism evidence="12">
    <name type="scientific">Tetraodon nigroviridis</name>
    <name type="common">Spotted green pufferfish</name>
    <name type="synonym">Chelonodon nigroviridis</name>
    <dbReference type="NCBI Taxonomy" id="99883"/>
    <lineage>
        <taxon>Eukaryota</taxon>
        <taxon>Metazoa</taxon>
        <taxon>Chordata</taxon>
        <taxon>Craniata</taxon>
        <taxon>Vertebrata</taxon>
        <taxon>Euteleostomi</taxon>
        <taxon>Actinopterygii</taxon>
        <taxon>Neopterygii</taxon>
        <taxon>Teleostei</taxon>
        <taxon>Neoteleostei</taxon>
        <taxon>Acanthomorphata</taxon>
        <taxon>Eupercaria</taxon>
        <taxon>Tetraodontiformes</taxon>
        <taxon>Tetradontoidea</taxon>
        <taxon>Tetraodontidae</taxon>
        <taxon>Tetraodon</taxon>
    </lineage>
</organism>
<keyword evidence="6" id="KW-0571">Peptide transport</keyword>
<evidence type="ECO:0000256" key="9">
    <source>
        <dbReference type="ARBA" id="ARBA00023136"/>
    </source>
</evidence>
<dbReference type="GO" id="GO:0015293">
    <property type="term" value="F:symporter activity"/>
    <property type="evidence" value="ECO:0007669"/>
    <property type="project" value="UniProtKB-KW"/>
</dbReference>
<feature type="non-terminal residue" evidence="12">
    <location>
        <position position="1"/>
    </location>
</feature>
<keyword evidence="3 10" id="KW-0813">Transport</keyword>
<evidence type="ECO:0000256" key="3">
    <source>
        <dbReference type="ARBA" id="ARBA00022448"/>
    </source>
</evidence>
<evidence type="ECO:0000256" key="8">
    <source>
        <dbReference type="ARBA" id="ARBA00022989"/>
    </source>
</evidence>
<feature type="transmembrane region" description="Helical" evidence="11">
    <location>
        <begin position="621"/>
        <end position="642"/>
    </location>
</feature>
<feature type="transmembrane region" description="Helical" evidence="11">
    <location>
        <begin position="350"/>
        <end position="370"/>
    </location>
</feature>
<protein>
    <submittedName>
        <fullName evidence="12">(spotted green pufferfish) hypothetical protein</fullName>
    </submittedName>
</protein>
<name>Q4S0A4_TETNG</name>
<keyword evidence="4 10" id="KW-0812">Transmembrane</keyword>
<keyword evidence="8 11" id="KW-1133">Transmembrane helix</keyword>
<evidence type="ECO:0000256" key="11">
    <source>
        <dbReference type="SAM" id="Phobius"/>
    </source>
</evidence>
<feature type="transmembrane region" description="Helical" evidence="11">
    <location>
        <begin position="108"/>
        <end position="129"/>
    </location>
</feature>
<feature type="transmembrane region" description="Helical" evidence="11">
    <location>
        <begin position="317"/>
        <end position="338"/>
    </location>
</feature>
<dbReference type="FunFam" id="1.20.1250.20:FF:000049">
    <property type="entry name" value="Solute carrier family 15 member 2"/>
    <property type="match status" value="1"/>
</dbReference>
<reference evidence="12" key="1">
    <citation type="journal article" date="2004" name="Nature">
        <title>Genome duplication in the teleost fish Tetraodon nigroviridis reveals the early vertebrate proto-karyotype.</title>
        <authorList>
            <person name="Jaillon O."/>
            <person name="Aury J.-M."/>
            <person name="Brunet F."/>
            <person name="Petit J.-L."/>
            <person name="Stange-Thomann N."/>
            <person name="Mauceli E."/>
            <person name="Bouneau L."/>
            <person name="Fischer C."/>
            <person name="Ozouf-Costaz C."/>
            <person name="Bernot A."/>
            <person name="Nicaud S."/>
            <person name="Jaffe D."/>
            <person name="Fisher S."/>
            <person name="Lutfalla G."/>
            <person name="Dossat C."/>
            <person name="Segurens B."/>
            <person name="Dasilva C."/>
            <person name="Salanoubat M."/>
            <person name="Levy M."/>
            <person name="Boudet N."/>
            <person name="Castellano S."/>
            <person name="Anthouard V."/>
            <person name="Jubin C."/>
            <person name="Castelli V."/>
            <person name="Katinka M."/>
            <person name="Vacherie B."/>
            <person name="Biemont C."/>
            <person name="Skalli Z."/>
            <person name="Cattolico L."/>
            <person name="Poulain J."/>
            <person name="De Berardinis V."/>
            <person name="Cruaud C."/>
            <person name="Duprat S."/>
            <person name="Brottier P."/>
            <person name="Coutanceau J.-P."/>
            <person name="Gouzy J."/>
            <person name="Parra G."/>
            <person name="Lardier G."/>
            <person name="Chapple C."/>
            <person name="McKernan K.J."/>
            <person name="McEwan P."/>
            <person name="Bosak S."/>
            <person name="Kellis M."/>
            <person name="Volff J.-N."/>
            <person name="Guigo R."/>
            <person name="Zody M.C."/>
            <person name="Mesirov J."/>
            <person name="Lindblad-Toh K."/>
            <person name="Birren B."/>
            <person name="Nusbaum C."/>
            <person name="Kahn D."/>
            <person name="Robinson-Rechavi M."/>
            <person name="Laudet V."/>
            <person name="Schachter V."/>
            <person name="Quetier F."/>
            <person name="Saurin W."/>
            <person name="Scarpelli C."/>
            <person name="Wincker P."/>
            <person name="Lander E.S."/>
            <person name="Weissenbach J."/>
            <person name="Roest Crollius H."/>
        </authorList>
    </citation>
    <scope>NUCLEOTIDE SEQUENCE [LARGE SCALE GENOMIC DNA]</scope>
</reference>
<comment type="subcellular location">
    <subcellularLocation>
        <location evidence="1 10">Membrane</location>
        <topology evidence="1 10">Multi-pass membrane protein</topology>
    </subcellularLocation>
</comment>
<dbReference type="InterPro" id="IPR036259">
    <property type="entry name" value="MFS_trans_sf"/>
</dbReference>
<feature type="transmembrane region" description="Helical" evidence="11">
    <location>
        <begin position="269"/>
        <end position="287"/>
    </location>
</feature>